<reference evidence="1 2" key="1">
    <citation type="journal article" date="2015" name="BMC Genomics">
        <title>Insights from the genome of Ophiocordyceps polyrhachis-furcata to pathogenicity and host specificity in insect fungi.</title>
        <authorList>
            <person name="Wichadakul D."/>
            <person name="Kobmoo N."/>
            <person name="Ingsriswang S."/>
            <person name="Tangphatsornruang S."/>
            <person name="Chantasingh D."/>
            <person name="Luangsa-ard J.J."/>
            <person name="Eurwilaichitr L."/>
        </authorList>
    </citation>
    <scope>NUCLEOTIDE SEQUENCE [LARGE SCALE GENOMIC DNA]</scope>
    <source>
        <strain evidence="1 2">BCC 54312</strain>
    </source>
</reference>
<gene>
    <name evidence="1" type="ORF">L249_7509</name>
</gene>
<accession>A0A367LAK1</accession>
<protein>
    <submittedName>
        <fullName evidence="1">Uncharacterized protein</fullName>
    </submittedName>
</protein>
<proteinExistence type="predicted"/>
<dbReference type="Proteomes" id="UP000253664">
    <property type="component" value="Unassembled WGS sequence"/>
</dbReference>
<dbReference type="EMBL" id="LKCN02000010">
    <property type="protein sequence ID" value="RCI11457.1"/>
    <property type="molecule type" value="Genomic_DNA"/>
</dbReference>
<organism evidence="1 2">
    <name type="scientific">Ophiocordyceps polyrhachis-furcata BCC 54312</name>
    <dbReference type="NCBI Taxonomy" id="1330021"/>
    <lineage>
        <taxon>Eukaryota</taxon>
        <taxon>Fungi</taxon>
        <taxon>Dikarya</taxon>
        <taxon>Ascomycota</taxon>
        <taxon>Pezizomycotina</taxon>
        <taxon>Sordariomycetes</taxon>
        <taxon>Hypocreomycetidae</taxon>
        <taxon>Hypocreales</taxon>
        <taxon>Ophiocordycipitaceae</taxon>
        <taxon>Ophiocordyceps</taxon>
    </lineage>
</organism>
<evidence type="ECO:0000313" key="2">
    <source>
        <dbReference type="Proteomes" id="UP000253664"/>
    </source>
</evidence>
<keyword evidence="2" id="KW-1185">Reference proteome</keyword>
<sequence>MGPDGKRRSQDSLGTAGFPDDHSLFNRSVLVFPVDEATYLVVYKPQQTDMLVTVASDISNAAPQRSFPSSDPASSVAFPSSQLRYLALIMVQVDHWLHKQVGDMRHTAAYGAFKCWQSASWMQKGGKYFQVALYLNTSQKLRVITERMTAEILLFFFSPC</sequence>
<name>A0A367LAK1_9HYPO</name>
<comment type="caution">
    <text evidence="1">The sequence shown here is derived from an EMBL/GenBank/DDBJ whole genome shotgun (WGS) entry which is preliminary data.</text>
</comment>
<dbReference type="AlphaFoldDB" id="A0A367LAK1"/>
<evidence type="ECO:0000313" key="1">
    <source>
        <dbReference type="EMBL" id="RCI11457.1"/>
    </source>
</evidence>